<dbReference type="Proteomes" id="UP000281741">
    <property type="component" value="Chromosome"/>
</dbReference>
<evidence type="ECO:0000313" key="2">
    <source>
        <dbReference type="EMBL" id="AZA95598.1"/>
    </source>
</evidence>
<proteinExistence type="predicted"/>
<dbReference type="Proteomes" id="UP000274073">
    <property type="component" value="Chromosome"/>
</dbReference>
<accession>A0AAD1DNC6</accession>
<sequence length="473" mass="48700">MSDIKYAYYQSSVGYKIVGKTDNDIITAGGGTKALSSFYHDGNFTPSDYVPKTRTITINGTSFDLSANRSFTTPDTITRLKGGASGTLVSGDITLSAGANMAISQTGNTITLASTDTTYSAGNGLTLTGTTFSLPITTNGNGNVVTGVSQTANGLTIYLGSMPTTADLNNYIPNSQKGVANGVATLDATGQVPASQLPSYVDDIVEGYYKTADGKFYKEAAYTNLIAGETGKIYVSLDTNKTYRYTGTVFVYITSGAVDSVNGLTGVVVLNKSHVGLSNVDNTADAAKNVLSATKWTTSRTITLSGVTATAQTIDGTGNVTIPITGVPATLLTGTASINTTGSAAKLTTPRTISATGDGTWSVSFDGSANVTSALTLADSGVAAGTYGKVTVDAKGRVTAGSNPVKSYTTTISASATVIHNLGTKAVSIDMYDTVTNYRIDGRIKITDINKVDVEFDSALPNAVSITVTGKDL</sequence>
<evidence type="ECO:0000313" key="3">
    <source>
        <dbReference type="Proteomes" id="UP000274073"/>
    </source>
</evidence>
<dbReference type="RefSeq" id="WP_123854476.1">
    <property type="nucleotide sequence ID" value="NZ_CP033912.1"/>
</dbReference>
<evidence type="ECO:0000313" key="1">
    <source>
        <dbReference type="EMBL" id="AZA87169.1"/>
    </source>
</evidence>
<dbReference type="AlphaFoldDB" id="A0AAD1DNC6"/>
<organism evidence="1 3">
    <name type="scientific">Chryseobacterium shandongense</name>
    <dbReference type="NCBI Taxonomy" id="1493872"/>
    <lineage>
        <taxon>Bacteria</taxon>
        <taxon>Pseudomonadati</taxon>
        <taxon>Bacteroidota</taxon>
        <taxon>Flavobacteriia</taxon>
        <taxon>Flavobacteriales</taxon>
        <taxon>Weeksellaceae</taxon>
        <taxon>Chryseobacterium group</taxon>
        <taxon>Chryseobacterium</taxon>
    </lineage>
</organism>
<keyword evidence="4" id="KW-1185">Reference proteome</keyword>
<name>A0AAD1DNC6_9FLAO</name>
<evidence type="ECO:0000313" key="4">
    <source>
        <dbReference type="Proteomes" id="UP000281741"/>
    </source>
</evidence>
<protein>
    <submittedName>
        <fullName evidence="1">Uncharacterized protein</fullName>
    </submittedName>
</protein>
<dbReference type="EMBL" id="CP033915">
    <property type="protein sequence ID" value="AZA87169.1"/>
    <property type="molecule type" value="Genomic_DNA"/>
</dbReference>
<reference evidence="3 4" key="1">
    <citation type="submission" date="2018-11" db="EMBL/GenBank/DDBJ databases">
        <title>Proposal to divide the Flavobacteriaceae and reorganize its genera based on Amino Acid Identity values calculated from whole genome sequences.</title>
        <authorList>
            <person name="Nicholson A.C."/>
            <person name="Gulvik C.A."/>
            <person name="Whitney A.M."/>
            <person name="Humrighouse B.W."/>
            <person name="Bell M."/>
            <person name="Holmes B."/>
            <person name="Steigerwalt A.G."/>
            <person name="Villarma A."/>
            <person name="Sheth M."/>
            <person name="Batra D."/>
            <person name="Pryor J."/>
            <person name="Bernardet J.-F."/>
            <person name="Hugo C."/>
            <person name="Kampfer P."/>
            <person name="Newman J."/>
            <person name="McQuiston J.R."/>
        </authorList>
    </citation>
    <scope>NUCLEOTIDE SEQUENCE [LARGE SCALE GENOMIC DNA]</scope>
    <source>
        <strain evidence="1 3">G0207</strain>
        <strain evidence="2 4">H5143</strain>
    </source>
</reference>
<gene>
    <name evidence="1" type="ORF">EG349_10395</name>
    <name evidence="2" type="ORF">EG353_08470</name>
</gene>
<dbReference type="EMBL" id="CP033912">
    <property type="protein sequence ID" value="AZA95598.1"/>
    <property type="molecule type" value="Genomic_DNA"/>
</dbReference>